<dbReference type="EMBL" id="AZGZ01000004">
    <property type="protein sequence ID" value="KZZ95741.1"/>
    <property type="molecule type" value="Genomic_DNA"/>
</dbReference>
<dbReference type="GO" id="GO:0106057">
    <property type="term" value="P:negative regulation of calcineurin-mediated signaling"/>
    <property type="evidence" value="ECO:0007669"/>
    <property type="project" value="EnsemblFungi"/>
</dbReference>
<dbReference type="Gene3D" id="1.10.510.10">
    <property type="entry name" value="Transferase(Phosphotransferase) domain 1"/>
    <property type="match status" value="1"/>
</dbReference>
<reference evidence="7 8" key="1">
    <citation type="journal article" date="2016" name="Genome Biol. Evol.">
        <title>Divergent and convergent evolution of fungal pathogenicity.</title>
        <authorList>
            <person name="Shang Y."/>
            <person name="Xiao G."/>
            <person name="Zheng P."/>
            <person name="Cen K."/>
            <person name="Zhan S."/>
            <person name="Wang C."/>
        </authorList>
    </citation>
    <scope>NUCLEOTIDE SEQUENCE [LARGE SCALE GENOMIC DNA]</scope>
    <source>
        <strain evidence="7 8">ARSEF 7405</strain>
    </source>
</reference>
<dbReference type="PROSITE" id="PS00108">
    <property type="entry name" value="PROTEIN_KINASE_ST"/>
    <property type="match status" value="1"/>
</dbReference>
<dbReference type="PROSITE" id="PS00107">
    <property type="entry name" value="PROTEIN_KINASE_ATP"/>
    <property type="match status" value="1"/>
</dbReference>
<dbReference type="GO" id="GO:0005516">
    <property type="term" value="F:calmodulin binding"/>
    <property type="evidence" value="ECO:0007669"/>
    <property type="project" value="EnsemblFungi"/>
</dbReference>
<dbReference type="GO" id="GO:0000122">
    <property type="term" value="P:negative regulation of transcription by RNA polymerase II"/>
    <property type="evidence" value="ECO:0007669"/>
    <property type="project" value="EnsemblFungi"/>
</dbReference>
<comment type="caution">
    <text evidence="7">The sequence shown here is derived from an EMBL/GenBank/DDBJ whole genome shotgun (WGS) entry which is preliminary data.</text>
</comment>
<dbReference type="GO" id="GO:0005524">
    <property type="term" value="F:ATP binding"/>
    <property type="evidence" value="ECO:0007669"/>
    <property type="project" value="UniProtKB-UniRule"/>
</dbReference>
<dbReference type="OrthoDB" id="40902at2759"/>
<evidence type="ECO:0000256" key="4">
    <source>
        <dbReference type="RuleBase" id="RU000304"/>
    </source>
</evidence>
<organism evidence="7 8">
    <name type="scientific">Ascosphaera apis ARSEF 7405</name>
    <dbReference type="NCBI Taxonomy" id="392613"/>
    <lineage>
        <taxon>Eukaryota</taxon>
        <taxon>Fungi</taxon>
        <taxon>Dikarya</taxon>
        <taxon>Ascomycota</taxon>
        <taxon>Pezizomycotina</taxon>
        <taxon>Eurotiomycetes</taxon>
        <taxon>Eurotiomycetidae</taxon>
        <taxon>Onygenales</taxon>
        <taxon>Ascosphaeraceae</taxon>
        <taxon>Ascosphaera</taxon>
    </lineage>
</organism>
<keyword evidence="4" id="KW-0723">Serine/threonine-protein kinase</keyword>
<keyword evidence="1 3" id="KW-0547">Nucleotide-binding</keyword>
<dbReference type="FunFam" id="1.10.510.10:FF:000257">
    <property type="entry name" value="Calcium/calmodulin-dependent protein kinase type I"/>
    <property type="match status" value="1"/>
</dbReference>
<dbReference type="SUPFAM" id="SSF56112">
    <property type="entry name" value="Protein kinase-like (PK-like)"/>
    <property type="match status" value="1"/>
</dbReference>
<protein>
    <submittedName>
        <fullName evidence="7">Calcium/calmodulin-dependent protein kinase</fullName>
    </submittedName>
</protein>
<sequence length="404" mass="45159">MATAQRPQIQPCRYKTGKTLGAGSYSVVKECVHIDTGRYYAAKVINKRLMAGREHMVRNEIAILRRVSVGHQNILTLVDYFETMNNLYLVTDLALGGELFDRICRKGSYYESDAAEIIRATLSAVAYLHDHGIVHRDLKPENLLFRTPEDNADLLIADFGLSRIMDEEQFHVLTTTCGTPGYMAPEIFKKSGHGKPVDIWAIGVITYFLLCGYTPFDRDSNLEEMQAILIADYSFKPDEYWRNVSNVAREFIQCCLTIDPSKRITAHEALNHPWINPVTEETVTTPRRGSGEDLLPTVKRNFNARRTLHKAIDTVRAINKLREAGGLMMDDGSSGDPRPQQEDVDGNQVRDHGGQEQSEAAQGALQPEADKMDIDAKSVSSEQKTVQPSGGLWTPGDSGSTNRR</sequence>
<dbReference type="PROSITE" id="PS50011">
    <property type="entry name" value="PROTEIN_KINASE_DOM"/>
    <property type="match status" value="1"/>
</dbReference>
<dbReference type="FunFam" id="3.30.200.20:FF:000153">
    <property type="entry name" value="Calcium/calmodulin-dependent protein kinase type I"/>
    <property type="match status" value="1"/>
</dbReference>
<name>A0A168BTZ1_9EURO</name>
<feature type="binding site" evidence="3">
    <location>
        <position position="43"/>
    </location>
    <ligand>
        <name>ATP</name>
        <dbReference type="ChEBI" id="CHEBI:30616"/>
    </ligand>
</feature>
<dbReference type="SMART" id="SM00220">
    <property type="entry name" value="S_TKc"/>
    <property type="match status" value="1"/>
</dbReference>
<dbReference type="GO" id="GO:0071277">
    <property type="term" value="P:cellular response to calcium ion"/>
    <property type="evidence" value="ECO:0007669"/>
    <property type="project" value="EnsemblFungi"/>
</dbReference>
<dbReference type="Gene3D" id="3.30.200.20">
    <property type="entry name" value="Phosphorylase Kinase, domain 1"/>
    <property type="match status" value="1"/>
</dbReference>
<dbReference type="GO" id="GO:0010972">
    <property type="term" value="P:negative regulation of G2/M transition of mitotic cell cycle"/>
    <property type="evidence" value="ECO:0007669"/>
    <property type="project" value="EnsemblFungi"/>
</dbReference>
<dbReference type="VEuPathDB" id="FungiDB:AAP_01417"/>
<accession>A0A168BTZ1</accession>
<dbReference type="AlphaFoldDB" id="A0A168BTZ1"/>
<gene>
    <name evidence="7" type="ORF">AAP_01417</name>
</gene>
<evidence type="ECO:0000256" key="3">
    <source>
        <dbReference type="PROSITE-ProRule" id="PRU10141"/>
    </source>
</evidence>
<dbReference type="GO" id="GO:0004683">
    <property type="term" value="F:calcium/calmodulin-dependent protein kinase activity"/>
    <property type="evidence" value="ECO:0007669"/>
    <property type="project" value="EnsemblFungi"/>
</dbReference>
<dbReference type="InterPro" id="IPR008271">
    <property type="entry name" value="Ser/Thr_kinase_AS"/>
</dbReference>
<dbReference type="InterPro" id="IPR011009">
    <property type="entry name" value="Kinase-like_dom_sf"/>
</dbReference>
<proteinExistence type="inferred from homology"/>
<feature type="domain" description="Protein kinase" evidence="6">
    <location>
        <begin position="14"/>
        <end position="275"/>
    </location>
</feature>
<feature type="compositionally biased region" description="Low complexity" evidence="5">
    <location>
        <begin position="326"/>
        <end position="336"/>
    </location>
</feature>
<dbReference type="InterPro" id="IPR017441">
    <property type="entry name" value="Protein_kinase_ATP_BS"/>
</dbReference>
<evidence type="ECO:0000256" key="5">
    <source>
        <dbReference type="SAM" id="MobiDB-lite"/>
    </source>
</evidence>
<keyword evidence="7" id="KW-0808">Transferase</keyword>
<evidence type="ECO:0000313" key="8">
    <source>
        <dbReference type="Proteomes" id="UP000242877"/>
    </source>
</evidence>
<evidence type="ECO:0000313" key="7">
    <source>
        <dbReference type="EMBL" id="KZZ95741.1"/>
    </source>
</evidence>
<dbReference type="PANTHER" id="PTHR24347">
    <property type="entry name" value="SERINE/THREONINE-PROTEIN KINASE"/>
    <property type="match status" value="1"/>
</dbReference>
<dbReference type="Proteomes" id="UP000242877">
    <property type="component" value="Unassembled WGS sequence"/>
</dbReference>
<feature type="compositionally biased region" description="Polar residues" evidence="5">
    <location>
        <begin position="378"/>
        <end position="388"/>
    </location>
</feature>
<dbReference type="CDD" id="cd05117">
    <property type="entry name" value="STKc_CAMK"/>
    <property type="match status" value="1"/>
</dbReference>
<evidence type="ECO:0000256" key="2">
    <source>
        <dbReference type="ARBA" id="ARBA00022840"/>
    </source>
</evidence>
<keyword evidence="8" id="KW-1185">Reference proteome</keyword>
<evidence type="ECO:0000259" key="6">
    <source>
        <dbReference type="PROSITE" id="PS50011"/>
    </source>
</evidence>
<comment type="similarity">
    <text evidence="4">Belongs to the protein kinase superfamily.</text>
</comment>
<keyword evidence="7" id="KW-0418">Kinase</keyword>
<dbReference type="Pfam" id="PF00069">
    <property type="entry name" value="Pkinase"/>
    <property type="match status" value="1"/>
</dbReference>
<evidence type="ECO:0000256" key="1">
    <source>
        <dbReference type="ARBA" id="ARBA00022741"/>
    </source>
</evidence>
<feature type="region of interest" description="Disordered" evidence="5">
    <location>
        <begin position="326"/>
        <end position="404"/>
    </location>
</feature>
<dbReference type="InterPro" id="IPR000719">
    <property type="entry name" value="Prot_kinase_dom"/>
</dbReference>
<keyword evidence="2 3" id="KW-0067">ATP-binding</keyword>